<evidence type="ECO:0000313" key="1">
    <source>
        <dbReference type="EMBL" id="KAF5314427.1"/>
    </source>
</evidence>
<name>A0A8H5EW14_9AGAR</name>
<sequence>MPPTLAVEIYHSIIHSVNTVADLLDLSLCCSTFRAEAQRLLFRHPITDTHAEQMLFILAICSAPERLGPLVHTYTMEYNPGPGGDMEQEAIFIALALRFMCNLKQIDHRASTVMPIIIYKHCKAPLESFNYYRDSNARPDISSLVYEMLPTQPSLTHMIILCSGGVKIDSEMRKAAADLCPNLVSLCVNSRAIGKLFLRRKRHLQSLQWVVGTSTPTCMKVSQYNRLNYLMMSLLTRGLDTSFAPHLSSLTLLELCLRAEWDDDILNSEIQFISDIPHLQYLMIYGGTSTRPQSLEGGQQTECPEIALSAFRMRNTLKHITIGPIDEDTSGYLRVFAPSNEADVIQSRFLSKQEVDAFRIKHTLR</sequence>
<dbReference type="Proteomes" id="UP000567179">
    <property type="component" value="Unassembled WGS sequence"/>
</dbReference>
<accession>A0A8H5EW14</accession>
<dbReference type="Gene3D" id="3.80.10.10">
    <property type="entry name" value="Ribonuclease Inhibitor"/>
    <property type="match status" value="1"/>
</dbReference>
<comment type="caution">
    <text evidence="1">The sequence shown here is derived from an EMBL/GenBank/DDBJ whole genome shotgun (WGS) entry which is preliminary data.</text>
</comment>
<dbReference type="EMBL" id="JAACJJ010000044">
    <property type="protein sequence ID" value="KAF5314427.1"/>
    <property type="molecule type" value="Genomic_DNA"/>
</dbReference>
<dbReference type="OrthoDB" id="3232239at2759"/>
<organism evidence="1 2">
    <name type="scientific">Psilocybe cf. subviscida</name>
    <dbReference type="NCBI Taxonomy" id="2480587"/>
    <lineage>
        <taxon>Eukaryota</taxon>
        <taxon>Fungi</taxon>
        <taxon>Dikarya</taxon>
        <taxon>Basidiomycota</taxon>
        <taxon>Agaricomycotina</taxon>
        <taxon>Agaricomycetes</taxon>
        <taxon>Agaricomycetidae</taxon>
        <taxon>Agaricales</taxon>
        <taxon>Agaricineae</taxon>
        <taxon>Strophariaceae</taxon>
        <taxon>Psilocybe</taxon>
    </lineage>
</organism>
<dbReference type="AlphaFoldDB" id="A0A8H5EW14"/>
<gene>
    <name evidence="1" type="ORF">D9619_011995</name>
</gene>
<dbReference type="InterPro" id="IPR032675">
    <property type="entry name" value="LRR_dom_sf"/>
</dbReference>
<keyword evidence="2" id="KW-1185">Reference proteome</keyword>
<reference evidence="1 2" key="1">
    <citation type="journal article" date="2020" name="ISME J.">
        <title>Uncovering the hidden diversity of litter-decomposition mechanisms in mushroom-forming fungi.</title>
        <authorList>
            <person name="Floudas D."/>
            <person name="Bentzer J."/>
            <person name="Ahren D."/>
            <person name="Johansson T."/>
            <person name="Persson P."/>
            <person name="Tunlid A."/>
        </authorList>
    </citation>
    <scope>NUCLEOTIDE SEQUENCE [LARGE SCALE GENOMIC DNA]</scope>
    <source>
        <strain evidence="1 2">CBS 101986</strain>
    </source>
</reference>
<evidence type="ECO:0000313" key="2">
    <source>
        <dbReference type="Proteomes" id="UP000567179"/>
    </source>
</evidence>
<protein>
    <submittedName>
        <fullName evidence="1">Uncharacterized protein</fullName>
    </submittedName>
</protein>
<proteinExistence type="predicted"/>